<evidence type="ECO:0000313" key="1">
    <source>
        <dbReference type="EMBL" id="MFB2875491.1"/>
    </source>
</evidence>
<accession>A0ABV4WYA1</accession>
<comment type="caution">
    <text evidence="1">The sequence shown here is derived from an EMBL/GenBank/DDBJ whole genome shotgun (WGS) entry which is preliminary data.</text>
</comment>
<name>A0ABV4WYA1_9CYAN</name>
<protein>
    <submittedName>
        <fullName evidence="1">Uncharacterized protein</fullName>
    </submittedName>
</protein>
<keyword evidence="2" id="KW-1185">Reference proteome</keyword>
<gene>
    <name evidence="1" type="ORF">ACE1CC_01215</name>
</gene>
<evidence type="ECO:0000313" key="2">
    <source>
        <dbReference type="Proteomes" id="UP001576774"/>
    </source>
</evidence>
<dbReference type="EMBL" id="JBHFNQ010000013">
    <property type="protein sequence ID" value="MFB2875491.1"/>
    <property type="molecule type" value="Genomic_DNA"/>
</dbReference>
<proteinExistence type="predicted"/>
<dbReference type="Proteomes" id="UP001576774">
    <property type="component" value="Unassembled WGS sequence"/>
</dbReference>
<dbReference type="RefSeq" id="WP_413268653.1">
    <property type="nucleotide sequence ID" value="NZ_JBHFNQ010000013.1"/>
</dbReference>
<organism evidence="1 2">
    <name type="scientific">Floridaenema aerugineum BLCC-F46</name>
    <dbReference type="NCBI Taxonomy" id="3153654"/>
    <lineage>
        <taxon>Bacteria</taxon>
        <taxon>Bacillati</taxon>
        <taxon>Cyanobacteriota</taxon>
        <taxon>Cyanophyceae</taxon>
        <taxon>Oscillatoriophycideae</taxon>
        <taxon>Aerosakkonematales</taxon>
        <taxon>Aerosakkonemataceae</taxon>
        <taxon>Floridanema</taxon>
        <taxon>Floridanema aerugineum</taxon>
    </lineage>
</organism>
<sequence>MTQTFPIERTLKTFSQLQTQFNLQRSTNEQFFPEWLNIDTELTQKEQQTLDAIQLITSFENFNLFYYKAFKYVH</sequence>
<reference evidence="1 2" key="1">
    <citation type="submission" date="2024-09" db="EMBL/GenBank/DDBJ databases">
        <title>Floridaenema gen nov. (Aerosakkonemataceae, Aerosakkonematales ord. nov., Cyanobacteria) from benthic tropical and subtropical fresh waters, with the description of four new species.</title>
        <authorList>
            <person name="Moretto J.A."/>
            <person name="Berthold D.E."/>
            <person name="Lefler F.W."/>
            <person name="Huang I.-S."/>
            <person name="Laughinghouse H. IV."/>
        </authorList>
    </citation>
    <scope>NUCLEOTIDE SEQUENCE [LARGE SCALE GENOMIC DNA]</scope>
    <source>
        <strain evidence="1 2">BLCC-F46</strain>
    </source>
</reference>